<sequence length="39" mass="4584">MLSEIAKDKEYLRAAEIIQRAEKNGRRLGFYEPDKDESI</sequence>
<accession>A0A8S5UPB5</accession>
<organism evidence="1">
    <name type="scientific">Podoviridae sp. ctG4L18</name>
    <dbReference type="NCBI Taxonomy" id="2825234"/>
    <lineage>
        <taxon>Viruses</taxon>
        <taxon>Duplodnaviria</taxon>
        <taxon>Heunggongvirae</taxon>
        <taxon>Uroviricota</taxon>
        <taxon>Caudoviricetes</taxon>
    </lineage>
</organism>
<name>A0A8S5UPB5_9CAUD</name>
<protein>
    <submittedName>
        <fullName evidence="1">Uncharacterized protein</fullName>
    </submittedName>
</protein>
<dbReference type="EMBL" id="BK016114">
    <property type="protein sequence ID" value="DAF96328.1"/>
    <property type="molecule type" value="Genomic_DNA"/>
</dbReference>
<evidence type="ECO:0000313" key="1">
    <source>
        <dbReference type="EMBL" id="DAF96328.1"/>
    </source>
</evidence>
<reference evidence="1" key="1">
    <citation type="journal article" date="2021" name="Proc. Natl. Acad. Sci. U.S.A.">
        <title>A Catalog of Tens of Thousands of Viruses from Human Metagenomes Reveals Hidden Associations with Chronic Diseases.</title>
        <authorList>
            <person name="Tisza M.J."/>
            <person name="Buck C.B."/>
        </authorList>
    </citation>
    <scope>NUCLEOTIDE SEQUENCE</scope>
    <source>
        <strain evidence="1">CtG4L18</strain>
    </source>
</reference>
<proteinExistence type="predicted"/>